<dbReference type="OrthoDB" id="9796712at2"/>
<dbReference type="PROSITE" id="PS50968">
    <property type="entry name" value="BIOTINYL_LIPOYL"/>
    <property type="match status" value="1"/>
</dbReference>
<gene>
    <name evidence="3" type="ORF">ESZ54_00495</name>
</gene>
<dbReference type="InterPro" id="IPR011053">
    <property type="entry name" value="Single_hybrid_motif"/>
</dbReference>
<dbReference type="GO" id="GO:0009249">
    <property type="term" value="P:protein lipoylation"/>
    <property type="evidence" value="ECO:0007669"/>
    <property type="project" value="TreeGrafter"/>
</dbReference>
<keyword evidence="1" id="KW-0450">Lipoyl</keyword>
<keyword evidence="4" id="KW-1185">Reference proteome</keyword>
<dbReference type="SUPFAM" id="SSF51230">
    <property type="entry name" value="Single hybrid motif"/>
    <property type="match status" value="1"/>
</dbReference>
<dbReference type="Gene3D" id="2.40.50.100">
    <property type="match status" value="1"/>
</dbReference>
<comment type="caution">
    <text evidence="3">The sequence shown here is derived from an EMBL/GenBank/DDBJ whole genome shotgun (WGS) entry which is preliminary data.</text>
</comment>
<dbReference type="GO" id="GO:0005829">
    <property type="term" value="C:cytosol"/>
    <property type="evidence" value="ECO:0007669"/>
    <property type="project" value="TreeGrafter"/>
</dbReference>
<organism evidence="3 4">
    <name type="scientific">Vagococcus silagei</name>
    <dbReference type="NCBI Taxonomy" id="2508885"/>
    <lineage>
        <taxon>Bacteria</taxon>
        <taxon>Bacillati</taxon>
        <taxon>Bacillota</taxon>
        <taxon>Bacilli</taxon>
        <taxon>Lactobacillales</taxon>
        <taxon>Enterococcaceae</taxon>
        <taxon>Vagococcus</taxon>
    </lineage>
</organism>
<dbReference type="RefSeq" id="WP_136135711.1">
    <property type="nucleotide sequence ID" value="NZ_SDGV01000001.1"/>
</dbReference>
<proteinExistence type="predicted"/>
<evidence type="ECO:0000256" key="1">
    <source>
        <dbReference type="ARBA" id="ARBA00022823"/>
    </source>
</evidence>
<feature type="domain" description="Lipoyl-binding" evidence="2">
    <location>
        <begin position="14"/>
        <end position="93"/>
    </location>
</feature>
<dbReference type="EMBL" id="SDGV01000001">
    <property type="protein sequence ID" value="THB62325.1"/>
    <property type="molecule type" value="Genomic_DNA"/>
</dbReference>
<accession>A0A4S3BAG3</accession>
<dbReference type="InterPro" id="IPR002930">
    <property type="entry name" value="GCV_H"/>
</dbReference>
<name>A0A4S3BAG3_9ENTE</name>
<dbReference type="Pfam" id="PF01597">
    <property type="entry name" value="GCV_H"/>
    <property type="match status" value="1"/>
</dbReference>
<dbReference type="PANTHER" id="PTHR11715:SF3">
    <property type="entry name" value="GLYCINE CLEAVAGE SYSTEM H PROTEIN-RELATED"/>
    <property type="match status" value="1"/>
</dbReference>
<dbReference type="PANTHER" id="PTHR11715">
    <property type="entry name" value="GLYCINE CLEAVAGE SYSTEM H PROTEIN"/>
    <property type="match status" value="1"/>
</dbReference>
<evidence type="ECO:0000313" key="3">
    <source>
        <dbReference type="EMBL" id="THB62325.1"/>
    </source>
</evidence>
<sequence>MAGKNLWVETIGNQTKVGLTATAQDDLGSIGFASLPKVGTEIQKGDEVVELEAEKTVVEYESPVNGRVVEVNEEGLKNTKLLDVECAWLFTVEND</sequence>
<dbReference type="InterPro" id="IPR033753">
    <property type="entry name" value="GCV_H/Fam206"/>
</dbReference>
<dbReference type="GO" id="GO:0005960">
    <property type="term" value="C:glycine cleavage complex"/>
    <property type="evidence" value="ECO:0007669"/>
    <property type="project" value="InterPro"/>
</dbReference>
<protein>
    <submittedName>
        <fullName evidence="3">Glycine cleavage system protein H</fullName>
    </submittedName>
</protein>
<dbReference type="AlphaFoldDB" id="A0A4S3BAG3"/>
<evidence type="ECO:0000259" key="2">
    <source>
        <dbReference type="PROSITE" id="PS50968"/>
    </source>
</evidence>
<reference evidence="3 4" key="1">
    <citation type="submission" date="2019-01" db="EMBL/GenBank/DDBJ databases">
        <title>Vagococcus silagei sp. nov. isolated from brewer's grain.</title>
        <authorList>
            <person name="Guu J.-R."/>
        </authorList>
    </citation>
    <scope>NUCLEOTIDE SEQUENCE [LARGE SCALE GENOMIC DNA]</scope>
    <source>
        <strain evidence="3 4">2B-2</strain>
    </source>
</reference>
<dbReference type="Proteomes" id="UP000310506">
    <property type="component" value="Unassembled WGS sequence"/>
</dbReference>
<dbReference type="GO" id="GO:0019464">
    <property type="term" value="P:glycine decarboxylation via glycine cleavage system"/>
    <property type="evidence" value="ECO:0007669"/>
    <property type="project" value="InterPro"/>
</dbReference>
<evidence type="ECO:0000313" key="4">
    <source>
        <dbReference type="Proteomes" id="UP000310506"/>
    </source>
</evidence>
<dbReference type="InterPro" id="IPR000089">
    <property type="entry name" value="Biotin_lipoyl"/>
</dbReference>
<dbReference type="CDD" id="cd06848">
    <property type="entry name" value="GCS_H"/>
    <property type="match status" value="1"/>
</dbReference>